<feature type="transmembrane region" description="Helical" evidence="9">
    <location>
        <begin position="34"/>
        <end position="59"/>
    </location>
</feature>
<dbReference type="EMBL" id="BMES01000001">
    <property type="protein sequence ID" value="GGH08204.1"/>
    <property type="molecule type" value="Genomic_DNA"/>
</dbReference>
<dbReference type="GO" id="GO:0005886">
    <property type="term" value="C:plasma membrane"/>
    <property type="evidence" value="ECO:0007669"/>
    <property type="project" value="UniProtKB-SubCell"/>
</dbReference>
<evidence type="ECO:0000313" key="12">
    <source>
        <dbReference type="Proteomes" id="UP000603912"/>
    </source>
</evidence>
<feature type="domain" description="Tripartite ATP-independent periplasmic transporters DctQ component" evidence="10">
    <location>
        <begin position="47"/>
        <end position="176"/>
    </location>
</feature>
<dbReference type="InterPro" id="IPR007387">
    <property type="entry name" value="TRAP_DctQ"/>
</dbReference>
<gene>
    <name evidence="11" type="ORF">GCM10007036_03540</name>
</gene>
<evidence type="ECO:0000256" key="7">
    <source>
        <dbReference type="ARBA" id="ARBA00023136"/>
    </source>
</evidence>
<comment type="subcellular location">
    <subcellularLocation>
        <location evidence="1 9">Cell inner membrane</location>
        <topology evidence="1 9">Multi-pass membrane protein</topology>
    </subcellularLocation>
</comment>
<protein>
    <recommendedName>
        <fullName evidence="9">TRAP transporter small permease protein</fullName>
    </recommendedName>
</protein>
<accession>A0A917I3D9</accession>
<evidence type="ECO:0000256" key="6">
    <source>
        <dbReference type="ARBA" id="ARBA00022989"/>
    </source>
</evidence>
<reference evidence="11" key="2">
    <citation type="submission" date="2020-09" db="EMBL/GenBank/DDBJ databases">
        <authorList>
            <person name="Sun Q."/>
            <person name="Zhou Y."/>
        </authorList>
    </citation>
    <scope>NUCLEOTIDE SEQUENCE</scope>
    <source>
        <strain evidence="11">CGMCC 1.12214</strain>
    </source>
</reference>
<evidence type="ECO:0000256" key="3">
    <source>
        <dbReference type="ARBA" id="ARBA00022475"/>
    </source>
</evidence>
<comment type="function">
    <text evidence="9">Part of the tripartite ATP-independent periplasmic (TRAP) transport system.</text>
</comment>
<feature type="transmembrane region" description="Helical" evidence="9">
    <location>
        <begin position="71"/>
        <end position="88"/>
    </location>
</feature>
<name>A0A917I3D9_9HYPH</name>
<keyword evidence="2 9" id="KW-0813">Transport</keyword>
<dbReference type="PANTHER" id="PTHR35011:SF10">
    <property type="entry name" value="TRAP TRANSPORTER SMALL PERMEASE PROTEIN"/>
    <property type="match status" value="1"/>
</dbReference>
<evidence type="ECO:0000256" key="4">
    <source>
        <dbReference type="ARBA" id="ARBA00022519"/>
    </source>
</evidence>
<sequence>MSHGAPEISAPIEVPVVPGPVGVLVRAMNLVNRLVMGLGGIALVAAALVLSYSVVVRYFLKIPTDWQDETAVFLLVGATFMSGAAVQARRGHVGIEAFASIMSPRANRWRMLFTDIASAAFCAFFSWKSFTLLHEAWVDDQHSSSTWGPPLWIPYSVMAIGMTLLTLQIIIQIAVALDRRNHA</sequence>
<dbReference type="PANTHER" id="PTHR35011">
    <property type="entry name" value="2,3-DIKETO-L-GULONATE TRAP TRANSPORTER SMALL PERMEASE PROTEIN YIAM"/>
    <property type="match status" value="1"/>
</dbReference>
<keyword evidence="5 9" id="KW-0812">Transmembrane</keyword>
<evidence type="ECO:0000256" key="1">
    <source>
        <dbReference type="ARBA" id="ARBA00004429"/>
    </source>
</evidence>
<evidence type="ECO:0000313" key="11">
    <source>
        <dbReference type="EMBL" id="GGH08204.1"/>
    </source>
</evidence>
<comment type="similarity">
    <text evidence="8 9">Belongs to the TRAP transporter small permease family.</text>
</comment>
<dbReference type="InterPro" id="IPR055348">
    <property type="entry name" value="DctQ"/>
</dbReference>
<dbReference type="AlphaFoldDB" id="A0A917I3D9"/>
<evidence type="ECO:0000259" key="10">
    <source>
        <dbReference type="Pfam" id="PF04290"/>
    </source>
</evidence>
<organism evidence="11 12">
    <name type="scientific">Alsobacter metallidurans</name>
    <dbReference type="NCBI Taxonomy" id="340221"/>
    <lineage>
        <taxon>Bacteria</taxon>
        <taxon>Pseudomonadati</taxon>
        <taxon>Pseudomonadota</taxon>
        <taxon>Alphaproteobacteria</taxon>
        <taxon>Hyphomicrobiales</taxon>
        <taxon>Alsobacteraceae</taxon>
        <taxon>Alsobacter</taxon>
    </lineage>
</organism>
<dbReference type="GO" id="GO:0022857">
    <property type="term" value="F:transmembrane transporter activity"/>
    <property type="evidence" value="ECO:0007669"/>
    <property type="project" value="UniProtKB-UniRule"/>
</dbReference>
<evidence type="ECO:0000256" key="8">
    <source>
        <dbReference type="ARBA" id="ARBA00038436"/>
    </source>
</evidence>
<feature type="transmembrane region" description="Helical" evidence="9">
    <location>
        <begin position="152"/>
        <end position="177"/>
    </location>
</feature>
<proteinExistence type="inferred from homology"/>
<dbReference type="Proteomes" id="UP000603912">
    <property type="component" value="Unassembled WGS sequence"/>
</dbReference>
<keyword evidence="7 9" id="KW-0472">Membrane</keyword>
<evidence type="ECO:0000256" key="9">
    <source>
        <dbReference type="RuleBase" id="RU369079"/>
    </source>
</evidence>
<dbReference type="Pfam" id="PF04290">
    <property type="entry name" value="DctQ"/>
    <property type="match status" value="1"/>
</dbReference>
<keyword evidence="12" id="KW-1185">Reference proteome</keyword>
<keyword evidence="3" id="KW-1003">Cell membrane</keyword>
<dbReference type="RefSeq" id="WP_244643458.1">
    <property type="nucleotide sequence ID" value="NZ_BMES01000001.1"/>
</dbReference>
<comment type="caution">
    <text evidence="11">The sequence shown here is derived from an EMBL/GenBank/DDBJ whole genome shotgun (WGS) entry which is preliminary data.</text>
</comment>
<evidence type="ECO:0000256" key="5">
    <source>
        <dbReference type="ARBA" id="ARBA00022692"/>
    </source>
</evidence>
<keyword evidence="6 9" id="KW-1133">Transmembrane helix</keyword>
<keyword evidence="4 9" id="KW-0997">Cell inner membrane</keyword>
<dbReference type="GO" id="GO:0015740">
    <property type="term" value="P:C4-dicarboxylate transport"/>
    <property type="evidence" value="ECO:0007669"/>
    <property type="project" value="TreeGrafter"/>
</dbReference>
<reference evidence="11" key="1">
    <citation type="journal article" date="2014" name="Int. J. Syst. Evol. Microbiol.">
        <title>Complete genome sequence of Corynebacterium casei LMG S-19264T (=DSM 44701T), isolated from a smear-ripened cheese.</title>
        <authorList>
            <consortium name="US DOE Joint Genome Institute (JGI-PGF)"/>
            <person name="Walter F."/>
            <person name="Albersmeier A."/>
            <person name="Kalinowski J."/>
            <person name="Ruckert C."/>
        </authorList>
    </citation>
    <scope>NUCLEOTIDE SEQUENCE</scope>
    <source>
        <strain evidence="11">CGMCC 1.12214</strain>
    </source>
</reference>
<evidence type="ECO:0000256" key="2">
    <source>
        <dbReference type="ARBA" id="ARBA00022448"/>
    </source>
</evidence>
<feature type="transmembrane region" description="Helical" evidence="9">
    <location>
        <begin position="109"/>
        <end position="127"/>
    </location>
</feature>
<comment type="subunit">
    <text evidence="9">The complex comprises the extracytoplasmic solute receptor protein and the two transmembrane proteins.</text>
</comment>